<keyword evidence="2" id="KW-0813">Transport</keyword>
<evidence type="ECO:0000256" key="5">
    <source>
        <dbReference type="SAM" id="MobiDB-lite"/>
    </source>
</evidence>
<feature type="region of interest" description="Disordered" evidence="5">
    <location>
        <begin position="2266"/>
        <end position="2335"/>
    </location>
</feature>
<evidence type="ECO:0000256" key="3">
    <source>
        <dbReference type="ARBA" id="ARBA00022824"/>
    </source>
</evidence>
<dbReference type="PANTHER" id="PTHR15922:SF2">
    <property type="entry name" value="NBAS SUBUNIT OF NRZ TETHERING COMPLEX"/>
    <property type="match status" value="1"/>
</dbReference>
<accession>A0A507DTX7</accession>
<dbReference type="GO" id="GO:0015031">
    <property type="term" value="P:protein transport"/>
    <property type="evidence" value="ECO:0007669"/>
    <property type="project" value="UniProtKB-KW"/>
</dbReference>
<dbReference type="InterPro" id="IPR011047">
    <property type="entry name" value="Quinoprotein_ADH-like_sf"/>
</dbReference>
<dbReference type="Proteomes" id="UP000318582">
    <property type="component" value="Unassembled WGS sequence"/>
</dbReference>
<keyword evidence="8" id="KW-1185">Reference proteome</keyword>
<dbReference type="PANTHER" id="PTHR15922">
    <property type="entry name" value="NEUROBLASTOMA-AMPLIFIED SEQUENCE"/>
    <property type="match status" value="1"/>
</dbReference>
<feature type="domain" description="Sec39" evidence="6">
    <location>
        <begin position="806"/>
        <end position="1500"/>
    </location>
</feature>
<evidence type="ECO:0000313" key="7">
    <source>
        <dbReference type="EMBL" id="TPX55183.1"/>
    </source>
</evidence>
<dbReference type="InterPro" id="IPR013244">
    <property type="entry name" value="Sec39_domain"/>
</dbReference>
<sequence length="2821" mass="313690">MDGGNGQGTSVTLYELYSVGNWVSEQKNPLQSNVGSKETDGQKSYASVPQRLLRTVTARLVRTLDGLVVSPSVPPALVQLLPLVRPSWSLHPSPCGEYLAVLQEDKLEIRARSENFQVTGVAPLSPDGFPSWRQVAWSFDSQIIAVSASNGRVQIVRADGLLMCAISPKKKADGSGESLPTRPVQVDWEALGERDRNDSVGFIDPISVLFFIKPERDSKMAAFSFEAHHYTHELVTITYDGVLRSYLIHFEHLQSALPPRTTTSYIPAMHSRRSSMPGLLILRESKERAGQITFYHKFSFHHWHTCVCSAALDTRAGLLLISGKAVDQTKGKQRSGEVDARNFISEWKLVWEKPHYQMKGVEFLETSLHTSIDEEDRGGMWGNLRKVLSMDTVLLSIRPSRRKFYLDTLYHITLSPDGRRLLTLDCGGTLKLWDSARLDLVRQWTFSDLREQLNLPLPLSDPPKANANRNGMPMMSAMLISVGWWSDSSVRLSFADGYVAITEFPAIKPISGLDIAQFKCMPEVASFADDRLFVLGHEDIPIRMRLRAGVYSPLGPVPEWDDPSDSETTNSSFGKSLLYTVLSYASRPLRLFTDTILWHWEDESSPAQQTVTVMKRKYELHCLLKTTPIDALRRKIAAEDYEAAMKLADEHQLSKDEIYKAQWLRSEVTEESVSDYLSKMEDQEWVMRTCVERVPSNAKATYLLLRYGLKQTDSITRRDVEREIEDALRDSGESETELHREARLTRAEGLSVASLCVFRTRLLKYLNRLETHRAIYGGGFQSDTESELGTFAEHFEWFRDSDLVAEAVELAVDENYSALEQLLTRHGKDILPYRLSILTYIPETADPTAYKQLLPKIDPSTDTEVEWQVIPWKKADWTESESVREFVKMIEDEADEQKESATPEEFARHDYPASHADITNWYINRASEMEAASGQADTSLDLIRLGERNNVGGLEALHEDLVTLAVLLYECFDPASKDVTDLSLDALRRRTPAEVLRLFVSQSDVNSIASDIQIFVLPYLTRLSVSSARVRGETPSAKPDPAALDLLYDWLLEIAPTQLDWCTEVFESSRASGQGEWIVEGSRIAELVLKCAYRCYCTDRWDLYSRIVACLAPAKPSGPQSSKKLKKAHSWTDEIAADPDFLDDADLELSNEKIDVAENVQISARQFAVHVEAARILNRYGLAKPLAWFVKADTDPIVQRHLLLLLARRSTGEDGLPPGDEFRFKNEDEWTALLEHMLRLHEVGILGLVSRKDIYVEFLSVILNNGMFRLAKKIMRPERSLPPLPMEVAEGLIINAANEFYDNADNGDMTQGLLKRARDCLAVLPMSPELQAEMDFIQATHQLTVRYNGVSDNTGEPILPIQIRLHGNRLHFIQQILERDSSAHRSRDALLDMTRKLLRDQYTPITKALAQALIADAALRDGDWDSAYTLCNDLILTTEQNLMQSQEVADAICSICMELGSATAIDELAKRMDMVGQALMRCPTEKMSQVLNMWTTLESEKIAKDALCHATGNAVSDILPAIGQWTESKTNTSRWQFDLDKAIDEVERQVLAFDDDSSRPNNAEDDAPLAFPAFYAQKPLLAGIDDLDEASHNLEGQSPKREILETLLRLTEARAEALIDVSHNAETNGRTIDVVLGELAAEVFPTDAISAVGYLLSASQDTSAQTFFGELPSSPAIEQLACYYFSLKALKDILSADRPDALDHLHLVSPADILRNVQWLAEQYHATPEGMTTQPATDELTTNRTQSALGLALYHAQRSQAKEEEHKLRSLYDHAAVDSAMFEKSAEYRKQVVLQMAQTTDEEALVRCYLLAEQVHVPEPEVLVSHLLWLFETDGVSLQMLRTNVKRDAARIVKYPTEVSKALEHVHTKVDGTAHGKLEDLYSLLLQHADISEALADNLRKRINIIQGIQKLPTLKTLDIKKMLQSRGDDVDSFLAHFGRLQSHSELESIAALIPSILSLRPVSAFKDEAELADQAQQLQAHEGVSRLYSNYAMARMPSVPWEYLEDQRIASLISQIIALLDSMMPKDLLALTMSLTVDDSAAGIPVAYREDLIAKAEAVAARLNASHSDHAQPALAEIRRIHEHLSMISMLSQISDEKAGEEIAPERLQQFDMSYGQSPQQFASIAMRMIISGTSPMIIYQTCKVLSEAFVGYEAVFEPSRVYGETTLAIMGVPSNPAYEGVFRRGVDSPAAALERIIANVAEIAVWTPATTDTAAEAPQYSVPQHIASQHTTLDDDLFSGDSGWDIHGLDELDHSPKVPQDSVMELSGVSKSEESVAPSIAPWQPSSQLSQSLPNLNLAPSTTESGEGWDIGDLSPLKTLPEQGSGWDIDDIDDLDLDQHDEIQPGSVGALTSEADTKNPHPAELAIENTSSESVHAASTHSAAEQEGWGLDDLDELWDEGPETDPKPTGSLANKAAHAPPVVGSPSSVDTSITHSEPPSLSQTQPAASSTVAEARPIHTPSHTIPPFEIAIQSVNETLRKCLNQVVEEPDRFAPELGMQIFGILQKYFAIPEVDARKLQSSKLALIIKGAWNLEVKIDSLGTQSGRQEVLQLLLSHTRTPAQAQSLVAVLAEWLPVPEPTQKSASSIAAVPPYLQLFWMALLCWMIEHEQFEMAILVRVEFAAFEILDAKAEDIILQTLQGMQHDAEYFKHGLLSQHPRIFRETITALHETLASSSASSPSQLHQPHSPLAVLEADRFLHILLCARGLATMVAGTPLWRTVRDSLTALDQTEQPPMHRILRTRVVEELTAAGYASAAAGLRYGGAHSPFGGAGRTDSGVLNRLWGTLAAGSTSQRVVAENEKAVEEKLVRRFCGDVPM</sequence>
<organism evidence="7 8">
    <name type="scientific">Powellomyces hirtus</name>
    <dbReference type="NCBI Taxonomy" id="109895"/>
    <lineage>
        <taxon>Eukaryota</taxon>
        <taxon>Fungi</taxon>
        <taxon>Fungi incertae sedis</taxon>
        <taxon>Chytridiomycota</taxon>
        <taxon>Chytridiomycota incertae sedis</taxon>
        <taxon>Chytridiomycetes</taxon>
        <taxon>Spizellomycetales</taxon>
        <taxon>Powellomycetaceae</taxon>
        <taxon>Powellomyces</taxon>
    </lineage>
</organism>
<feature type="region of interest" description="Disordered" evidence="5">
    <location>
        <begin position="2372"/>
        <end position="2391"/>
    </location>
</feature>
<feature type="compositionally biased region" description="Polar residues" evidence="5">
    <location>
        <begin position="2372"/>
        <end position="2385"/>
    </location>
</feature>
<comment type="subcellular location">
    <subcellularLocation>
        <location evidence="1">Endoplasmic reticulum</location>
    </subcellularLocation>
</comment>
<keyword evidence="3" id="KW-0256">Endoplasmic reticulum</keyword>
<protein>
    <recommendedName>
        <fullName evidence="6">Sec39 domain-containing protein</fullName>
    </recommendedName>
</protein>
<dbReference type="GO" id="GO:0000149">
    <property type="term" value="F:SNARE binding"/>
    <property type="evidence" value="ECO:0007669"/>
    <property type="project" value="TreeGrafter"/>
</dbReference>
<feature type="compositionally biased region" description="Acidic residues" evidence="5">
    <location>
        <begin position="2396"/>
        <end position="2405"/>
    </location>
</feature>
<dbReference type="EMBL" id="QEAQ01000122">
    <property type="protein sequence ID" value="TPX55183.1"/>
    <property type="molecule type" value="Genomic_DNA"/>
</dbReference>
<dbReference type="SUPFAM" id="SSF50998">
    <property type="entry name" value="Quinoprotein alcohol dehydrogenase-like"/>
    <property type="match status" value="1"/>
</dbReference>
<keyword evidence="4" id="KW-0653">Protein transport</keyword>
<comment type="caution">
    <text evidence="7">The sequence shown here is derived from an EMBL/GenBank/DDBJ whole genome shotgun (WGS) entry which is preliminary data.</text>
</comment>
<feature type="compositionally biased region" description="Low complexity" evidence="5">
    <location>
        <begin position="2286"/>
        <end position="2300"/>
    </location>
</feature>
<dbReference type="GO" id="GO:0006890">
    <property type="term" value="P:retrograde vesicle-mediated transport, Golgi to endoplasmic reticulum"/>
    <property type="evidence" value="ECO:0007669"/>
    <property type="project" value="InterPro"/>
</dbReference>
<evidence type="ECO:0000313" key="8">
    <source>
        <dbReference type="Proteomes" id="UP000318582"/>
    </source>
</evidence>
<gene>
    <name evidence="7" type="ORF">PhCBS80983_g05523</name>
</gene>
<name>A0A507DTX7_9FUNG</name>
<dbReference type="Pfam" id="PF08314">
    <property type="entry name" value="Sec39"/>
    <property type="match status" value="1"/>
</dbReference>
<reference evidence="7 8" key="1">
    <citation type="journal article" date="2019" name="Sci. Rep.">
        <title>Comparative genomics of chytrid fungi reveal insights into the obligate biotrophic and pathogenic lifestyle of Synchytrium endobioticum.</title>
        <authorList>
            <person name="van de Vossenberg B.T.L.H."/>
            <person name="Warris S."/>
            <person name="Nguyen H.D.T."/>
            <person name="van Gent-Pelzer M.P.E."/>
            <person name="Joly D.L."/>
            <person name="van de Geest H.C."/>
            <person name="Bonants P.J.M."/>
            <person name="Smith D.S."/>
            <person name="Levesque C.A."/>
            <person name="van der Lee T.A.J."/>
        </authorList>
    </citation>
    <scope>NUCLEOTIDE SEQUENCE [LARGE SCALE GENOMIC DNA]</scope>
    <source>
        <strain evidence="7 8">CBS 809.83</strain>
    </source>
</reference>
<feature type="region of interest" description="Disordered" evidence="5">
    <location>
        <begin position="2396"/>
        <end position="2467"/>
    </location>
</feature>
<proteinExistence type="predicted"/>
<evidence type="ECO:0000256" key="2">
    <source>
        <dbReference type="ARBA" id="ARBA00022448"/>
    </source>
</evidence>
<evidence type="ECO:0000256" key="1">
    <source>
        <dbReference type="ARBA" id="ARBA00004240"/>
    </source>
</evidence>
<feature type="compositionally biased region" description="Polar residues" evidence="5">
    <location>
        <begin position="2427"/>
        <end position="2454"/>
    </location>
</feature>
<evidence type="ECO:0000259" key="6">
    <source>
        <dbReference type="Pfam" id="PF08314"/>
    </source>
</evidence>
<evidence type="ECO:0000256" key="4">
    <source>
        <dbReference type="ARBA" id="ARBA00022927"/>
    </source>
</evidence>
<dbReference type="GO" id="GO:0070939">
    <property type="term" value="C:Dsl1/NZR complex"/>
    <property type="evidence" value="ECO:0007669"/>
    <property type="project" value="TreeGrafter"/>
</dbReference>
<dbReference type="STRING" id="109895.A0A507DTX7"/>